<evidence type="ECO:0008006" key="4">
    <source>
        <dbReference type="Google" id="ProtNLM"/>
    </source>
</evidence>
<keyword evidence="3" id="KW-1185">Reference proteome</keyword>
<sequence>MYSQQQTTRAQFPETVTFVLAGRTTLSEHSPTESIDVGYEIAERSPYLRNFLPQHVSNDRPLLPIQLGDVDPVGFKLYIVWLTTNSIDSPSHKPLLLGSCIDLIYAHIVGSTFSAPQFQDHIIDTLSNILHPAQAPDLKVLEILFLEKHVSSCLKRFVIDRMFAHERKMLGMLRGFVEDMVTEKSDVKGCEYHVHGDQGKCYRQGQMKSSGELDVVEGRRWNVDDDVELNVMAAHYLGKTSMLHSTSGKPLGTQKRELRSSNIENRVLTNGARGMERDAVARTKGFHPDAIHTSSIHCHGSAASSRDVHTPDTSALSMTSSPDIDKPLPPLPASPSAATGTGLLENGGSLRSPNTQELVLECMGRLSPTIFRATTQDLIAECLARSSPSLRTAVGVDNIPSSLRLGPQPLIRDSSFLPLPKPNPDMNVDVPHSPPEDTLVSTGPSPPLIPPYTKSSSVHLPPLIKRKPAPPRGMDWLEQWDRLNALRGTQGFGLRKHDRRGKKSIFQEILGSVRR</sequence>
<gene>
    <name evidence="2" type="ORF">BDW02DRAFT_536303</name>
</gene>
<proteinExistence type="predicted"/>
<evidence type="ECO:0000313" key="3">
    <source>
        <dbReference type="Proteomes" id="UP000800040"/>
    </source>
</evidence>
<dbReference type="OrthoDB" id="3788067at2759"/>
<dbReference type="EMBL" id="ML975444">
    <property type="protein sequence ID" value="KAF1829428.1"/>
    <property type="molecule type" value="Genomic_DNA"/>
</dbReference>
<evidence type="ECO:0000313" key="2">
    <source>
        <dbReference type="EMBL" id="KAF1829428.1"/>
    </source>
</evidence>
<dbReference type="Proteomes" id="UP000800040">
    <property type="component" value="Unassembled WGS sequence"/>
</dbReference>
<name>A0A6A5JX95_9PLEO</name>
<evidence type="ECO:0000256" key="1">
    <source>
        <dbReference type="SAM" id="MobiDB-lite"/>
    </source>
</evidence>
<accession>A0A6A5JX95</accession>
<protein>
    <recommendedName>
        <fullName evidence="4">BTB domain-containing protein</fullName>
    </recommendedName>
</protein>
<organism evidence="2 3">
    <name type="scientific">Decorospora gaudefroyi</name>
    <dbReference type="NCBI Taxonomy" id="184978"/>
    <lineage>
        <taxon>Eukaryota</taxon>
        <taxon>Fungi</taxon>
        <taxon>Dikarya</taxon>
        <taxon>Ascomycota</taxon>
        <taxon>Pezizomycotina</taxon>
        <taxon>Dothideomycetes</taxon>
        <taxon>Pleosporomycetidae</taxon>
        <taxon>Pleosporales</taxon>
        <taxon>Pleosporineae</taxon>
        <taxon>Pleosporaceae</taxon>
        <taxon>Decorospora</taxon>
    </lineage>
</organism>
<feature type="region of interest" description="Disordered" evidence="1">
    <location>
        <begin position="291"/>
        <end position="352"/>
    </location>
</feature>
<reference evidence="2" key="1">
    <citation type="submission" date="2020-01" db="EMBL/GenBank/DDBJ databases">
        <authorList>
            <consortium name="DOE Joint Genome Institute"/>
            <person name="Haridas S."/>
            <person name="Albert R."/>
            <person name="Binder M."/>
            <person name="Bloem J."/>
            <person name="Labutti K."/>
            <person name="Salamov A."/>
            <person name="Andreopoulos B."/>
            <person name="Baker S.E."/>
            <person name="Barry K."/>
            <person name="Bills G."/>
            <person name="Bluhm B.H."/>
            <person name="Cannon C."/>
            <person name="Castanera R."/>
            <person name="Culley D.E."/>
            <person name="Daum C."/>
            <person name="Ezra D."/>
            <person name="Gonzalez J.B."/>
            <person name="Henrissat B."/>
            <person name="Kuo A."/>
            <person name="Liang C."/>
            <person name="Lipzen A."/>
            <person name="Lutzoni F."/>
            <person name="Magnuson J."/>
            <person name="Mondo S."/>
            <person name="Nolan M."/>
            <person name="Ohm R."/>
            <person name="Pangilinan J."/>
            <person name="Park H.-J."/>
            <person name="Ramirez L."/>
            <person name="Alfaro M."/>
            <person name="Sun H."/>
            <person name="Tritt A."/>
            <person name="Yoshinaga Y."/>
            <person name="Zwiers L.-H."/>
            <person name="Turgeon B.G."/>
            <person name="Goodwin S.B."/>
            <person name="Spatafora J.W."/>
            <person name="Crous P.W."/>
            <person name="Grigoriev I.V."/>
        </authorList>
    </citation>
    <scope>NUCLEOTIDE SEQUENCE</scope>
    <source>
        <strain evidence="2">P77</strain>
    </source>
</reference>
<dbReference type="AlphaFoldDB" id="A0A6A5JX95"/>
<feature type="compositionally biased region" description="Polar residues" evidence="1">
    <location>
        <begin position="311"/>
        <end position="322"/>
    </location>
</feature>